<proteinExistence type="predicted"/>
<keyword evidence="3" id="KW-1185">Reference proteome</keyword>
<protein>
    <submittedName>
        <fullName evidence="2">Uncharacterized protein</fullName>
    </submittedName>
</protein>
<comment type="caution">
    <text evidence="2">The sequence shown here is derived from an EMBL/GenBank/DDBJ whole genome shotgun (WGS) entry which is preliminary data.</text>
</comment>
<accession>A0ABW3SJK8</accession>
<evidence type="ECO:0000313" key="2">
    <source>
        <dbReference type="EMBL" id="MFD1185014.1"/>
    </source>
</evidence>
<dbReference type="RefSeq" id="WP_377522579.1">
    <property type="nucleotide sequence ID" value="NZ_JBHTLD010000009.1"/>
</dbReference>
<evidence type="ECO:0000256" key="1">
    <source>
        <dbReference type="SAM" id="Phobius"/>
    </source>
</evidence>
<keyword evidence="1" id="KW-1133">Transmembrane helix</keyword>
<evidence type="ECO:0000313" key="3">
    <source>
        <dbReference type="Proteomes" id="UP001597094"/>
    </source>
</evidence>
<organism evidence="2 3">
    <name type="scientific">Pontibacter rugosus</name>
    <dbReference type="NCBI Taxonomy" id="1745966"/>
    <lineage>
        <taxon>Bacteria</taxon>
        <taxon>Pseudomonadati</taxon>
        <taxon>Bacteroidota</taxon>
        <taxon>Cytophagia</taxon>
        <taxon>Cytophagales</taxon>
        <taxon>Hymenobacteraceae</taxon>
        <taxon>Pontibacter</taxon>
    </lineage>
</organism>
<sequence>MWQRYLFGLSMLVIYLMTTFRYLAPVVYYQLDYTYISEVLCINQDKPQLQCHGKCHLRKQLEQTYSLDKQKETLQHLISSYHAVEDVPLSVLILLSPFAPAAPAPPVFYEPGAYFAALDAPFHPPQV</sequence>
<name>A0ABW3SJK8_9BACT</name>
<dbReference type="EMBL" id="JBHTLD010000009">
    <property type="protein sequence ID" value="MFD1185014.1"/>
    <property type="molecule type" value="Genomic_DNA"/>
</dbReference>
<keyword evidence="1" id="KW-0472">Membrane</keyword>
<dbReference type="Proteomes" id="UP001597094">
    <property type="component" value="Unassembled WGS sequence"/>
</dbReference>
<reference evidence="3" key="1">
    <citation type="journal article" date="2019" name="Int. J. Syst. Evol. Microbiol.">
        <title>The Global Catalogue of Microorganisms (GCM) 10K type strain sequencing project: providing services to taxonomists for standard genome sequencing and annotation.</title>
        <authorList>
            <consortium name="The Broad Institute Genomics Platform"/>
            <consortium name="The Broad Institute Genome Sequencing Center for Infectious Disease"/>
            <person name="Wu L."/>
            <person name="Ma J."/>
        </authorList>
    </citation>
    <scope>NUCLEOTIDE SEQUENCE [LARGE SCALE GENOMIC DNA]</scope>
    <source>
        <strain evidence="3">JCM 31319</strain>
    </source>
</reference>
<gene>
    <name evidence="2" type="ORF">ACFQ2O_02265</name>
</gene>
<keyword evidence="1" id="KW-0812">Transmembrane</keyword>
<feature type="transmembrane region" description="Helical" evidence="1">
    <location>
        <begin position="6"/>
        <end position="24"/>
    </location>
</feature>